<evidence type="ECO:0000256" key="2">
    <source>
        <dbReference type="RuleBase" id="RU000363"/>
    </source>
</evidence>
<organism evidence="4 5">
    <name type="scientific">Saccoglossus kowalevskii</name>
    <name type="common">Acorn worm</name>
    <dbReference type="NCBI Taxonomy" id="10224"/>
    <lineage>
        <taxon>Eukaryota</taxon>
        <taxon>Metazoa</taxon>
        <taxon>Hemichordata</taxon>
        <taxon>Enteropneusta</taxon>
        <taxon>Harrimaniidae</taxon>
        <taxon>Saccoglossus</taxon>
    </lineage>
</organism>
<dbReference type="PANTHER" id="PTHR43313:SF36">
    <property type="entry name" value="D-BETA-HYDROXYBUTYRATE DEHYDROGENASE, MITOCHONDRIAL"/>
    <property type="match status" value="1"/>
</dbReference>
<dbReference type="Pfam" id="PF00106">
    <property type="entry name" value="adh_short"/>
    <property type="match status" value="1"/>
</dbReference>
<dbReference type="PRINTS" id="PR00080">
    <property type="entry name" value="SDRFAMILY"/>
</dbReference>
<feature type="transmembrane region" description="Helical" evidence="3">
    <location>
        <begin position="6"/>
        <end position="25"/>
    </location>
</feature>
<sequence>MASNSSTMWFGGFLLIAFSFVALLTRDDCCSICLPVIMSVIGGAMLLVSRPGKRVDPRNKAILVTGCDRGFGLSIAKHFYSLGFEVFAGCLFKDNGGDGAVELEKMGSNRMHVLQLDVADDEQVKMAVKCVKELTGERGLWALVNNAGLSTYGHVEWCTMETYKQIADVTLWGVVRTTKAFLPLLRKSKGRVINVSSYLGLFSPPGRSAYCICKRGIEAFSDSLRLEMRPFHVPVSVIEPANFIRATGLYTEDSVRKISEKLWREMEPNVKEDYGKETFDSAVEKMRTFCSSGHLSQDMVLDTYEDALLAQHPKVRYLVGNWKEKTKTFILYHLPTWLGDWLYW</sequence>
<keyword evidence="3" id="KW-0812">Transmembrane</keyword>
<feature type="transmembrane region" description="Helical" evidence="3">
    <location>
        <begin position="32"/>
        <end position="49"/>
    </location>
</feature>
<comment type="similarity">
    <text evidence="2">Belongs to the short-chain dehydrogenases/reductases (SDR) family.</text>
</comment>
<dbReference type="Proteomes" id="UP000694865">
    <property type="component" value="Unplaced"/>
</dbReference>
<dbReference type="InterPro" id="IPR036291">
    <property type="entry name" value="NAD(P)-bd_dom_sf"/>
</dbReference>
<protein>
    <submittedName>
        <fullName evidence="5">D-beta-hydroxybutyrate dehydrogenase, mitochondrial-like</fullName>
    </submittedName>
</protein>
<dbReference type="InterPro" id="IPR020904">
    <property type="entry name" value="Sc_DH/Rdtase_CS"/>
</dbReference>
<dbReference type="PROSITE" id="PS00061">
    <property type="entry name" value="ADH_SHORT"/>
    <property type="match status" value="1"/>
</dbReference>
<keyword evidence="4" id="KW-1185">Reference proteome</keyword>
<keyword evidence="3" id="KW-1133">Transmembrane helix</keyword>
<dbReference type="GeneID" id="100369711"/>
<evidence type="ECO:0000256" key="1">
    <source>
        <dbReference type="ARBA" id="ARBA00023002"/>
    </source>
</evidence>
<reference evidence="5" key="1">
    <citation type="submission" date="2025-08" db="UniProtKB">
        <authorList>
            <consortium name="RefSeq"/>
        </authorList>
    </citation>
    <scope>IDENTIFICATION</scope>
    <source>
        <tissue evidence="5">Testes</tissue>
    </source>
</reference>
<dbReference type="Gene3D" id="3.40.50.720">
    <property type="entry name" value="NAD(P)-binding Rossmann-like Domain"/>
    <property type="match status" value="1"/>
</dbReference>
<dbReference type="SUPFAM" id="SSF51735">
    <property type="entry name" value="NAD(P)-binding Rossmann-fold domains"/>
    <property type="match status" value="1"/>
</dbReference>
<proteinExistence type="inferred from homology"/>
<evidence type="ECO:0000313" key="4">
    <source>
        <dbReference type="Proteomes" id="UP000694865"/>
    </source>
</evidence>
<accession>A0ABM0GNE3</accession>
<name>A0ABM0GNE3_SACKO</name>
<dbReference type="PANTHER" id="PTHR43313">
    <property type="entry name" value="SHORT-CHAIN DEHYDROGENASE/REDUCTASE FAMILY 9C"/>
    <property type="match status" value="1"/>
</dbReference>
<evidence type="ECO:0000313" key="5">
    <source>
        <dbReference type="RefSeq" id="XP_002733792.2"/>
    </source>
</evidence>
<keyword evidence="1" id="KW-0560">Oxidoreductase</keyword>
<gene>
    <name evidence="5" type="primary">LOC100369711</name>
</gene>
<keyword evidence="3" id="KW-0472">Membrane</keyword>
<dbReference type="RefSeq" id="XP_002733792.2">
    <property type="nucleotide sequence ID" value="XM_002733746.2"/>
</dbReference>
<dbReference type="InterPro" id="IPR002347">
    <property type="entry name" value="SDR_fam"/>
</dbReference>
<evidence type="ECO:0000256" key="3">
    <source>
        <dbReference type="SAM" id="Phobius"/>
    </source>
</evidence>
<dbReference type="PRINTS" id="PR00081">
    <property type="entry name" value="GDHRDH"/>
</dbReference>